<dbReference type="eggNOG" id="COG0456">
    <property type="taxonomic scope" value="Bacteria"/>
</dbReference>
<feature type="domain" description="N-acetyltransferase" evidence="1">
    <location>
        <begin position="205"/>
        <end position="377"/>
    </location>
</feature>
<dbReference type="OrthoDB" id="9806005at2"/>
<dbReference type="InterPro" id="IPR000182">
    <property type="entry name" value="GNAT_dom"/>
</dbReference>
<gene>
    <name evidence="2" type="ORF">DC28_14875</name>
</gene>
<reference evidence="2 3" key="1">
    <citation type="submission" date="2014-05" db="EMBL/GenBank/DDBJ databases">
        <title>De novo Genome Sequence of Spirocheata sp.</title>
        <authorList>
            <person name="Shivani Y."/>
            <person name="Subhash Y."/>
            <person name="Tushar L."/>
            <person name="Sasikala C."/>
            <person name="Ramana C.V."/>
        </authorList>
    </citation>
    <scope>NUCLEOTIDE SEQUENCE [LARGE SCALE GENOMIC DNA]</scope>
    <source>
        <strain evidence="2 3">JC230</strain>
    </source>
</reference>
<evidence type="ECO:0000313" key="2">
    <source>
        <dbReference type="EMBL" id="KGE70776.1"/>
    </source>
</evidence>
<dbReference type="InterPro" id="IPR016181">
    <property type="entry name" value="Acyl_CoA_acyltransferase"/>
</dbReference>
<dbReference type="PANTHER" id="PTHR41368">
    <property type="entry name" value="PROTEIN YGHO"/>
    <property type="match status" value="1"/>
</dbReference>
<proteinExistence type="predicted"/>
<dbReference type="SUPFAM" id="SSF55729">
    <property type="entry name" value="Acyl-CoA N-acyltransferases (Nat)"/>
    <property type="match status" value="1"/>
</dbReference>
<sequence length="377" mass="44247">MESYQVLEVDSPRLYRQFYRLPARLYAQESRWVPPLWSDERRGYQSSNPMLDGVDFTLLLAYDSQDITRERPLGRLMVYHDRAFNESQGEQVALFGAYDAVNDRRVTKSLMDRAKVWAADRGLRGILGPINPVAEFWGVLIQGFDESAMFLTPYNYRYYHDNLIMAGLEKAMDLYAYQADAKTGYTIPHRYQRFRELFFKRNPGFSLRPFDPRRIDREADAIYEISNIALAANWGYVPVSREVMGDMVKRLRPIIDPRAIWFVEDQGRPVGFCLGWPDFNLVLEKTRGRLLPFGWTHLLTTLPRVRDYRLFGLAVLPEYHGRGLDALLYMSLYEALAPRGIRLEANWILENNHRMNRALVNLGLERTKTYRLYRDSW</sequence>
<dbReference type="Pfam" id="PF00583">
    <property type="entry name" value="Acetyltransf_1"/>
    <property type="match status" value="1"/>
</dbReference>
<comment type="caution">
    <text evidence="2">The sequence shown here is derived from an EMBL/GenBank/DDBJ whole genome shotgun (WGS) entry which is preliminary data.</text>
</comment>
<name>A0A098QT90_9SPIO</name>
<organism evidence="2 3">
    <name type="scientific">Spirochaeta lutea</name>
    <dbReference type="NCBI Taxonomy" id="1480694"/>
    <lineage>
        <taxon>Bacteria</taxon>
        <taxon>Pseudomonadati</taxon>
        <taxon>Spirochaetota</taxon>
        <taxon>Spirochaetia</taxon>
        <taxon>Spirochaetales</taxon>
        <taxon>Spirochaetaceae</taxon>
        <taxon>Spirochaeta</taxon>
    </lineage>
</organism>
<protein>
    <recommendedName>
        <fullName evidence="1">N-acetyltransferase domain-containing protein</fullName>
    </recommendedName>
</protein>
<dbReference type="Gene3D" id="3.40.630.30">
    <property type="match status" value="1"/>
</dbReference>
<dbReference type="PANTHER" id="PTHR41368:SF1">
    <property type="entry name" value="PROTEIN YGHO"/>
    <property type="match status" value="1"/>
</dbReference>
<dbReference type="EMBL" id="JNUP01000072">
    <property type="protein sequence ID" value="KGE70776.1"/>
    <property type="molecule type" value="Genomic_DNA"/>
</dbReference>
<evidence type="ECO:0000313" key="3">
    <source>
        <dbReference type="Proteomes" id="UP000029692"/>
    </source>
</evidence>
<dbReference type="RefSeq" id="WP_037550240.1">
    <property type="nucleotide sequence ID" value="NZ_JNUP01000072.1"/>
</dbReference>
<dbReference type="InterPro" id="IPR039968">
    <property type="entry name" value="BcerS-like"/>
</dbReference>
<keyword evidence="3" id="KW-1185">Reference proteome</keyword>
<evidence type="ECO:0000259" key="1">
    <source>
        <dbReference type="PROSITE" id="PS51186"/>
    </source>
</evidence>
<dbReference type="AlphaFoldDB" id="A0A098QT90"/>
<dbReference type="GO" id="GO:0016747">
    <property type="term" value="F:acyltransferase activity, transferring groups other than amino-acyl groups"/>
    <property type="evidence" value="ECO:0007669"/>
    <property type="project" value="InterPro"/>
</dbReference>
<dbReference type="PROSITE" id="PS51186">
    <property type="entry name" value="GNAT"/>
    <property type="match status" value="1"/>
</dbReference>
<accession>A0A098QT90</accession>
<dbReference type="STRING" id="1480694.DC28_14875"/>
<dbReference type="Proteomes" id="UP000029692">
    <property type="component" value="Unassembled WGS sequence"/>
</dbReference>